<dbReference type="PANTHER" id="PTHR35841">
    <property type="entry name" value="PHOSPHONATES-BINDING PERIPLASMIC PROTEIN"/>
    <property type="match status" value="1"/>
</dbReference>
<evidence type="ECO:0000313" key="1">
    <source>
        <dbReference type="EMBL" id="RZF47781.1"/>
    </source>
</evidence>
<gene>
    <name evidence="1" type="ORF">LSTR_LSTR006045</name>
</gene>
<dbReference type="SMR" id="A0A482XS82"/>
<dbReference type="InParanoid" id="A0A482XS82"/>
<evidence type="ECO:0008006" key="3">
    <source>
        <dbReference type="Google" id="ProtNLM"/>
    </source>
</evidence>
<proteinExistence type="predicted"/>
<dbReference type="SUPFAM" id="SSF53850">
    <property type="entry name" value="Periplasmic binding protein-like II"/>
    <property type="match status" value="1"/>
</dbReference>
<dbReference type="STRING" id="195883.A0A482XS82"/>
<protein>
    <recommendedName>
        <fullName evidence="3">Solute-binding protein family 3/N-terminal domain-containing protein</fullName>
    </recommendedName>
</protein>
<organism evidence="1 2">
    <name type="scientific">Laodelphax striatellus</name>
    <name type="common">Small brown planthopper</name>
    <name type="synonym">Delphax striatella</name>
    <dbReference type="NCBI Taxonomy" id="195883"/>
    <lineage>
        <taxon>Eukaryota</taxon>
        <taxon>Metazoa</taxon>
        <taxon>Ecdysozoa</taxon>
        <taxon>Arthropoda</taxon>
        <taxon>Hexapoda</taxon>
        <taxon>Insecta</taxon>
        <taxon>Pterygota</taxon>
        <taxon>Neoptera</taxon>
        <taxon>Paraneoptera</taxon>
        <taxon>Hemiptera</taxon>
        <taxon>Auchenorrhyncha</taxon>
        <taxon>Fulgoroidea</taxon>
        <taxon>Delphacidae</taxon>
        <taxon>Criomorphinae</taxon>
        <taxon>Laodelphax</taxon>
    </lineage>
</organism>
<dbReference type="Pfam" id="PF12974">
    <property type="entry name" value="Phosphonate-bd"/>
    <property type="match status" value="1"/>
</dbReference>
<reference evidence="1 2" key="1">
    <citation type="journal article" date="2017" name="Gigascience">
        <title>Genome sequence of the small brown planthopper, Laodelphax striatellus.</title>
        <authorList>
            <person name="Zhu J."/>
            <person name="Jiang F."/>
            <person name="Wang X."/>
            <person name="Yang P."/>
            <person name="Bao Y."/>
            <person name="Zhao W."/>
            <person name="Wang W."/>
            <person name="Lu H."/>
            <person name="Wang Q."/>
            <person name="Cui N."/>
            <person name="Li J."/>
            <person name="Chen X."/>
            <person name="Luo L."/>
            <person name="Yu J."/>
            <person name="Kang L."/>
            <person name="Cui F."/>
        </authorList>
    </citation>
    <scope>NUCLEOTIDE SEQUENCE [LARGE SCALE GENOMIC DNA]</scope>
    <source>
        <strain evidence="1">Lst14</strain>
    </source>
</reference>
<name>A0A482XS82_LAOST</name>
<dbReference type="EMBL" id="QKKF02003370">
    <property type="protein sequence ID" value="RZF47781.1"/>
    <property type="molecule type" value="Genomic_DNA"/>
</dbReference>
<dbReference type="OrthoDB" id="5310573at2759"/>
<dbReference type="PANTHER" id="PTHR35841:SF1">
    <property type="entry name" value="PHOSPHONATES-BINDING PERIPLASMIC PROTEIN"/>
    <property type="match status" value="1"/>
</dbReference>
<dbReference type="Gene3D" id="3.40.190.10">
    <property type="entry name" value="Periplasmic binding protein-like II"/>
    <property type="match status" value="2"/>
</dbReference>
<sequence length="279" mass="31265">MELRLATYMCPSLPVELYELFMSYLEEALVCDATLIYESRAAGPLTDRQDPFTKNSVDIAFMSPAAWLKMIREKRTEFAELLPATAVFKHSNNKTGKLGYYSDIVVHKDGSDHVKTFLDLRGCHWAYSDKDSLSGSVIVLQNLRELGENATFFGNTLKSGSHVQTIKMVLEKRAEAGAVDANALHCMRQTLHDHGADLCVIESLGPLPPYPIVINSRLPDDIKTKITEAFMAMPRTRLWGERLLKFGVVDFATNSMDNYSSATDIVENAKNNVIGVRYY</sequence>
<evidence type="ECO:0000313" key="2">
    <source>
        <dbReference type="Proteomes" id="UP000291343"/>
    </source>
</evidence>
<accession>A0A482XS82</accession>
<keyword evidence="2" id="KW-1185">Reference proteome</keyword>
<comment type="caution">
    <text evidence="1">The sequence shown here is derived from an EMBL/GenBank/DDBJ whole genome shotgun (WGS) entry which is preliminary data.</text>
</comment>
<dbReference type="Proteomes" id="UP000291343">
    <property type="component" value="Unassembled WGS sequence"/>
</dbReference>
<dbReference type="AlphaFoldDB" id="A0A482XS82"/>